<dbReference type="AlphaFoldDB" id="A0A3M7P5B2"/>
<comment type="caution">
    <text evidence="1">The sequence shown here is derived from an EMBL/GenBank/DDBJ whole genome shotgun (WGS) entry which is preliminary data.</text>
</comment>
<sequence length="70" mass="8019">MNRFPTPNKEYSHQRPLGHTLPKALSIISWVGSIISCLGSFEFNNDRKVCRLTQEHADDVMIHQPNEPIC</sequence>
<evidence type="ECO:0000313" key="1">
    <source>
        <dbReference type="EMBL" id="RMZ94010.1"/>
    </source>
</evidence>
<dbReference type="Proteomes" id="UP000276133">
    <property type="component" value="Unassembled WGS sequence"/>
</dbReference>
<gene>
    <name evidence="1" type="ORF">BpHYR1_033783</name>
</gene>
<reference evidence="1 2" key="1">
    <citation type="journal article" date="2018" name="Sci. Rep.">
        <title>Genomic signatures of local adaptation to the degree of environmental predictability in rotifers.</title>
        <authorList>
            <person name="Franch-Gras L."/>
            <person name="Hahn C."/>
            <person name="Garcia-Roger E.M."/>
            <person name="Carmona M.J."/>
            <person name="Serra M."/>
            <person name="Gomez A."/>
        </authorList>
    </citation>
    <scope>NUCLEOTIDE SEQUENCE [LARGE SCALE GENOMIC DNA]</scope>
    <source>
        <strain evidence="1">HYR1</strain>
    </source>
</reference>
<evidence type="ECO:0000313" key="2">
    <source>
        <dbReference type="Proteomes" id="UP000276133"/>
    </source>
</evidence>
<keyword evidence="2" id="KW-1185">Reference proteome</keyword>
<protein>
    <submittedName>
        <fullName evidence="1">Uncharacterized protein</fullName>
    </submittedName>
</protein>
<name>A0A3M7P5B2_BRAPC</name>
<organism evidence="1 2">
    <name type="scientific">Brachionus plicatilis</name>
    <name type="common">Marine rotifer</name>
    <name type="synonym">Brachionus muelleri</name>
    <dbReference type="NCBI Taxonomy" id="10195"/>
    <lineage>
        <taxon>Eukaryota</taxon>
        <taxon>Metazoa</taxon>
        <taxon>Spiralia</taxon>
        <taxon>Gnathifera</taxon>
        <taxon>Rotifera</taxon>
        <taxon>Eurotatoria</taxon>
        <taxon>Monogononta</taxon>
        <taxon>Pseudotrocha</taxon>
        <taxon>Ploima</taxon>
        <taxon>Brachionidae</taxon>
        <taxon>Brachionus</taxon>
    </lineage>
</organism>
<dbReference type="EMBL" id="REGN01013372">
    <property type="protein sequence ID" value="RMZ94010.1"/>
    <property type="molecule type" value="Genomic_DNA"/>
</dbReference>
<accession>A0A3M7P5B2</accession>
<proteinExistence type="predicted"/>